<dbReference type="STRING" id="1454001.AW08_00091"/>
<dbReference type="Proteomes" id="UP000020218">
    <property type="component" value="Unassembled WGS sequence"/>
</dbReference>
<evidence type="ECO:0000313" key="1">
    <source>
        <dbReference type="EMBL" id="EXI69598.1"/>
    </source>
</evidence>
<keyword evidence="1" id="KW-0328">Glycosyltransferase</keyword>
<gene>
    <name evidence="1" type="primary">tuaH</name>
    <name evidence="1" type="ORF">AW08_00091</name>
</gene>
<dbReference type="PANTHER" id="PTHR12526">
    <property type="entry name" value="GLYCOSYLTRANSFERASE"/>
    <property type="match status" value="1"/>
</dbReference>
<name>A0A011MI47_9PROT</name>
<keyword evidence="2" id="KW-1185">Reference proteome</keyword>
<dbReference type="Gene3D" id="3.40.50.2000">
    <property type="entry name" value="Glycogen Phosphorylase B"/>
    <property type="match status" value="1"/>
</dbReference>
<keyword evidence="1" id="KW-0808">Transferase</keyword>
<dbReference type="GO" id="GO:0016757">
    <property type="term" value="F:glycosyltransferase activity"/>
    <property type="evidence" value="ECO:0007669"/>
    <property type="project" value="UniProtKB-KW"/>
</dbReference>
<comment type="caution">
    <text evidence="1">The sequence shown here is derived from an EMBL/GenBank/DDBJ whole genome shotgun (WGS) entry which is preliminary data.</text>
</comment>
<sequence length="891" mass="99503">MKTEQLASAPALDQFDAVLFLTWSDWTTERRSNRYHYATRFARHIPVIFLQNQRLVGKDFQAANAGLAGIDLINVSAPISPRQTESILELLRHRGIKCPLLWIYDSLHYERLISALPRSLRVYHATEDYFTPSSAMSTSAVITESVRRLTAEIDLVVAVTEPVLAELRSNCGYRGPAVVAENGCDFEFFAELDDSANCTQAEGERAPVVIYQGALNARLDYELLHALAVLLPEYEFRFAGPCLESVGLSRLRKRENVRLLGPMNPKDFAGEMLRASVGIIPFVQDEWIRNSLPLKTFEYIACGLPVVSVPIDPLARHAVHSGVLRFARSAAEFAEAITRMSSLRDDPALLCQRRELARENSYDSRFTTVAAELNALSRRARGSTVPLNVALLFDPASCHVGTVSEHIRAFRRYSAHDFTFVPATNVSGATSTIETFGSIDFSLFDVVIVHYSIRVSLPHHLVENFAIALESFHGLKVLFIQDEYEAVECARTWMDRLGFDLVYTCVPLEQREAVYPAYRFPATDFLPTLTGYVPEAAGIDRFVTSLAERSKAIAYRGRRLPEIYGQLGHEKYVIGTEVKRLSEAMGLPVDISCEAEARIYGDAWYEFLGSARATLGTESGSNVFDFDGSLSQQIARIKERNPKVSFTEVWNTVLREHDGKIRMNQVSPKIFEAIRLHTALILFEGDYSGVVEPNRHYIALKKDFSNFEEVVRKLQNDDLIHSMTERAYSEVIVSGRYSYRAFVECVDEDLRARCLRRVPRRPMYGAVYVVSDAGVVSPCLPAIPLGLAGAADVLDGKESFQGIQQKLLQSLADKSDPGAGSPTESAAQRAESRAAVLRMGKQLLLRYGAPSLRRVHAAVAQQPMANRLARIVYSKVPLSVRSRIWKIVKGG</sequence>
<protein>
    <submittedName>
        <fullName evidence="1">Teichuronic acid biosynthesis glycosyltransferase TuaH</fullName>
        <ecNumber evidence="1">2.4.-.-</ecNumber>
    </submittedName>
</protein>
<dbReference type="PATRIC" id="fig|1454001.3.peg.272"/>
<dbReference type="EC" id="2.4.-.-" evidence="1"/>
<dbReference type="Pfam" id="PF13692">
    <property type="entry name" value="Glyco_trans_1_4"/>
    <property type="match status" value="1"/>
</dbReference>
<evidence type="ECO:0000313" key="2">
    <source>
        <dbReference type="Proteomes" id="UP000020218"/>
    </source>
</evidence>
<reference evidence="1" key="1">
    <citation type="submission" date="2014-02" db="EMBL/GenBank/DDBJ databases">
        <title>Expanding our view of genomic diversity in Candidatus Accumulibacter clades.</title>
        <authorList>
            <person name="Skennerton C.T."/>
            <person name="Barr J.J."/>
            <person name="Slater F.R."/>
            <person name="Bond P.L."/>
            <person name="Tyson G.W."/>
        </authorList>
    </citation>
    <scope>NUCLEOTIDE SEQUENCE [LARGE SCALE GENOMIC DNA]</scope>
</reference>
<dbReference type="EMBL" id="JFAX01000001">
    <property type="protein sequence ID" value="EXI69598.1"/>
    <property type="molecule type" value="Genomic_DNA"/>
</dbReference>
<proteinExistence type="predicted"/>
<dbReference type="AlphaFoldDB" id="A0A011MI47"/>
<dbReference type="SUPFAM" id="SSF53756">
    <property type="entry name" value="UDP-Glycosyltransferase/glycogen phosphorylase"/>
    <property type="match status" value="1"/>
</dbReference>
<organism evidence="1 2">
    <name type="scientific">Candidatus Accumulibacter adjunctus</name>
    <dbReference type="NCBI Taxonomy" id="1454001"/>
    <lineage>
        <taxon>Bacteria</taxon>
        <taxon>Pseudomonadati</taxon>
        <taxon>Pseudomonadota</taxon>
        <taxon>Betaproteobacteria</taxon>
        <taxon>Candidatus Accumulibacter</taxon>
    </lineage>
</organism>
<accession>A0A011MI47</accession>